<reference evidence="9 10" key="1">
    <citation type="submission" date="2020-02" db="EMBL/GenBank/DDBJ databases">
        <authorList>
            <person name="Ferguson B K."/>
        </authorList>
    </citation>
    <scope>NUCLEOTIDE SEQUENCE [LARGE SCALE GENOMIC DNA]</scope>
</reference>
<evidence type="ECO:0000256" key="4">
    <source>
        <dbReference type="PROSITE-ProRule" id="PRU00192"/>
    </source>
</evidence>
<keyword evidence="1 4" id="KW-0728">SH3 domain</keyword>
<evidence type="ECO:0000256" key="5">
    <source>
        <dbReference type="SAM" id="MobiDB-lite"/>
    </source>
</evidence>
<dbReference type="PRINTS" id="PR00452">
    <property type="entry name" value="SH3DOMAIN"/>
</dbReference>
<dbReference type="InterPro" id="IPR013641">
    <property type="entry name" value="KTI12/PSTK"/>
</dbReference>
<dbReference type="Proteomes" id="UP000479000">
    <property type="component" value="Unassembled WGS sequence"/>
</dbReference>
<dbReference type="SUPFAM" id="SSF50044">
    <property type="entry name" value="SH3-domain"/>
    <property type="match status" value="2"/>
</dbReference>
<dbReference type="InterPro" id="IPR036028">
    <property type="entry name" value="SH3-like_dom_sf"/>
</dbReference>
<dbReference type="OrthoDB" id="73680at2759"/>
<evidence type="ECO:0000256" key="7">
    <source>
        <dbReference type="SAM" id="SignalP"/>
    </source>
</evidence>
<dbReference type="Pfam" id="PF08433">
    <property type="entry name" value="KTI12"/>
    <property type="match status" value="1"/>
</dbReference>
<dbReference type="InterPro" id="IPR027417">
    <property type="entry name" value="P-loop_NTPase"/>
</dbReference>
<dbReference type="PANTHER" id="PTHR20873:SF0">
    <property type="entry name" value="L-SERYL-TRNA(SEC) KINASE"/>
    <property type="match status" value="1"/>
</dbReference>
<organism evidence="9 10">
    <name type="scientific">Nesidiocoris tenuis</name>
    <dbReference type="NCBI Taxonomy" id="355587"/>
    <lineage>
        <taxon>Eukaryota</taxon>
        <taxon>Metazoa</taxon>
        <taxon>Ecdysozoa</taxon>
        <taxon>Arthropoda</taxon>
        <taxon>Hexapoda</taxon>
        <taxon>Insecta</taxon>
        <taxon>Pterygota</taxon>
        <taxon>Neoptera</taxon>
        <taxon>Paraneoptera</taxon>
        <taxon>Hemiptera</taxon>
        <taxon>Heteroptera</taxon>
        <taxon>Panheteroptera</taxon>
        <taxon>Cimicomorpha</taxon>
        <taxon>Miridae</taxon>
        <taxon>Dicyphina</taxon>
        <taxon>Nesidiocoris</taxon>
    </lineage>
</organism>
<dbReference type="SUPFAM" id="SSF52540">
    <property type="entry name" value="P-loop containing nucleoside triphosphate hydrolases"/>
    <property type="match status" value="1"/>
</dbReference>
<dbReference type="InterPro" id="IPR001452">
    <property type="entry name" value="SH3_domain"/>
</dbReference>
<protein>
    <recommendedName>
        <fullName evidence="8">SH3 domain-containing protein</fullName>
    </recommendedName>
</protein>
<evidence type="ECO:0000256" key="1">
    <source>
        <dbReference type="ARBA" id="ARBA00022443"/>
    </source>
</evidence>
<dbReference type="Gene3D" id="3.40.50.300">
    <property type="entry name" value="P-loop containing nucleotide triphosphate hydrolases"/>
    <property type="match status" value="1"/>
</dbReference>
<dbReference type="InterPro" id="IPR052648">
    <property type="entry name" value="Ser-tRNA(Sec)_kinase"/>
</dbReference>
<dbReference type="Pfam" id="PF00018">
    <property type="entry name" value="SH3_1"/>
    <property type="match status" value="1"/>
</dbReference>
<keyword evidence="6" id="KW-0472">Membrane</keyword>
<dbReference type="Gene3D" id="2.30.30.40">
    <property type="entry name" value="SH3 Domains"/>
    <property type="match status" value="2"/>
</dbReference>
<dbReference type="PANTHER" id="PTHR20873">
    <property type="entry name" value="L-SERYL-TRNA(SEC) KINASE"/>
    <property type="match status" value="1"/>
</dbReference>
<dbReference type="EMBL" id="CADCXU010003132">
    <property type="protein sequence ID" value="CAA9995154.1"/>
    <property type="molecule type" value="Genomic_DNA"/>
</dbReference>
<keyword evidence="10" id="KW-1185">Reference proteome</keyword>
<evidence type="ECO:0000256" key="6">
    <source>
        <dbReference type="SAM" id="Phobius"/>
    </source>
</evidence>
<proteinExistence type="predicted"/>
<keyword evidence="7" id="KW-0732">Signal</keyword>
<evidence type="ECO:0000259" key="8">
    <source>
        <dbReference type="PROSITE" id="PS50002"/>
    </source>
</evidence>
<keyword evidence="6" id="KW-0812">Transmembrane</keyword>
<dbReference type="GO" id="GO:0000049">
    <property type="term" value="F:tRNA binding"/>
    <property type="evidence" value="ECO:0007669"/>
    <property type="project" value="TreeGrafter"/>
</dbReference>
<feature type="compositionally biased region" description="Polar residues" evidence="5">
    <location>
        <begin position="188"/>
        <end position="204"/>
    </location>
</feature>
<dbReference type="PROSITE" id="PS50002">
    <property type="entry name" value="SH3"/>
    <property type="match status" value="2"/>
</dbReference>
<evidence type="ECO:0000313" key="10">
    <source>
        <dbReference type="Proteomes" id="UP000479000"/>
    </source>
</evidence>
<accession>A0A6H5FZ21</accession>
<dbReference type="Pfam" id="PF14604">
    <property type="entry name" value="SH3_9"/>
    <property type="match status" value="1"/>
</dbReference>
<feature type="domain" description="SH3" evidence="8">
    <location>
        <begin position="29"/>
        <end position="90"/>
    </location>
</feature>
<evidence type="ECO:0000256" key="3">
    <source>
        <dbReference type="ARBA" id="ARBA00022840"/>
    </source>
</evidence>
<keyword evidence="3" id="KW-0067">ATP-binding</keyword>
<dbReference type="SMART" id="SM00326">
    <property type="entry name" value="SH3"/>
    <property type="match status" value="2"/>
</dbReference>
<feature type="region of interest" description="Disordered" evidence="5">
    <location>
        <begin position="269"/>
        <end position="297"/>
    </location>
</feature>
<feature type="region of interest" description="Disordered" evidence="5">
    <location>
        <begin position="184"/>
        <end position="225"/>
    </location>
</feature>
<feature type="domain" description="SH3" evidence="8">
    <location>
        <begin position="194"/>
        <end position="268"/>
    </location>
</feature>
<keyword evidence="2" id="KW-0547">Nucleotide-binding</keyword>
<dbReference type="CDD" id="cd11873">
    <property type="entry name" value="SH3_CD2AP-like_1"/>
    <property type="match status" value="1"/>
</dbReference>
<feature type="signal peptide" evidence="7">
    <location>
        <begin position="1"/>
        <end position="28"/>
    </location>
</feature>
<evidence type="ECO:0000313" key="9">
    <source>
        <dbReference type="EMBL" id="CAA9995154.1"/>
    </source>
</evidence>
<feature type="non-terminal residue" evidence="9">
    <location>
        <position position="737"/>
    </location>
</feature>
<dbReference type="AlphaFoldDB" id="A0A6H5FZ21"/>
<evidence type="ECO:0000256" key="2">
    <source>
        <dbReference type="ARBA" id="ARBA00022741"/>
    </source>
</evidence>
<name>A0A6H5FZ21_9HEMI</name>
<sequence length="737" mass="82745">MERSVNVFQHLFFPLSGFFLSLEPLVPSQQPAQAVVEYNYDAALPDELTIRKGDLISDVVPNSPGWWEGTLTRDGKRGLFPDNFVKAANWGKSLFTSTKRHSISGPNPTVWFDEQHRQGRMVVNDLYESADVVNRSSNSSYSASAHNSSSHSRIVHARQVQIGQNIERSPFDEVAIESGDLVGLSGGEQEQTTSNSHTMIASTTSERDATPSVPSLPPKPANPDELALREGDVITLITKEGQDPGWWKGEHKGRIGLFPDNFVQIITTAEETSPISKPERPTKALTSSKSKDSISKDSISKMMTSSMSNIASISRKYSDNVRPVSATAKSPTNQPTVVASVRTSVNDSENVTVNSALATSKRTILEKSSDNLDGALWSKSASYTVTETSYSSSSSSTINNMSSTMIMSASGDSELDLVERSAMLTHPTASRVKFIVLTWQRRDNQNCQDQRLQIKTSCFHYDSLIHDSDYRAGRFKERRQQILEEVEKSACEMIENSENYLIILDDNFHYRSMRYEVYRVAKQSKAGFAQVYLDVPFEECCLRCAARGHNPPFQVLREMDAAIEHPDPRNSWERNSLIIPNSELWRISSELETTVSANPLNRLQFILDLVMYTIKHPCSEEQLKSSEPQEQSSIHYADLALRKIVSDYASSFRRRKDLPLLLAQTKKSILDDLKNGNIHLPCDCGGDLLSQYTKFLKSYFYVDSEKKLIFLVFILQFRCSFVCFPVCFGVLYHLSDS</sequence>
<gene>
    <name evidence="9" type="ORF">NTEN_LOCUS1945</name>
</gene>
<feature type="chain" id="PRO_5026073759" description="SH3 domain-containing protein" evidence="7">
    <location>
        <begin position="29"/>
        <end position="737"/>
    </location>
</feature>
<feature type="transmembrane region" description="Helical" evidence="6">
    <location>
        <begin position="708"/>
        <end position="734"/>
    </location>
</feature>
<dbReference type="GO" id="GO:0016301">
    <property type="term" value="F:kinase activity"/>
    <property type="evidence" value="ECO:0007669"/>
    <property type="project" value="TreeGrafter"/>
</dbReference>
<keyword evidence="6" id="KW-1133">Transmembrane helix</keyword>
<dbReference type="GO" id="GO:0005524">
    <property type="term" value="F:ATP binding"/>
    <property type="evidence" value="ECO:0007669"/>
    <property type="project" value="UniProtKB-KW"/>
</dbReference>